<protein>
    <recommendedName>
        <fullName evidence="4">Trypsin-like serine protease</fullName>
    </recommendedName>
</protein>
<dbReference type="Proteomes" id="UP000217144">
    <property type="component" value="Chromosome"/>
</dbReference>
<organism evidence="2 3">
    <name type="scientific">Candidatus Planktophila lacus</name>
    <dbReference type="NCBI Taxonomy" id="1884913"/>
    <lineage>
        <taxon>Bacteria</taxon>
        <taxon>Bacillati</taxon>
        <taxon>Actinomycetota</taxon>
        <taxon>Actinomycetes</taxon>
        <taxon>Candidatus Nanopelagicales</taxon>
        <taxon>Candidatus Nanopelagicaceae</taxon>
        <taxon>Candidatus Planktophila</taxon>
    </lineage>
</organism>
<evidence type="ECO:0000256" key="1">
    <source>
        <dbReference type="SAM" id="SignalP"/>
    </source>
</evidence>
<name>A0AAC9YQ61_9ACTN</name>
<dbReference type="Gene3D" id="2.40.10.10">
    <property type="entry name" value="Trypsin-like serine proteases"/>
    <property type="match status" value="2"/>
</dbReference>
<keyword evidence="1" id="KW-0732">Signal</keyword>
<keyword evidence="3" id="KW-1185">Reference proteome</keyword>
<dbReference type="EMBL" id="CP016769">
    <property type="protein sequence ID" value="ASY10396.1"/>
    <property type="molecule type" value="Genomic_DNA"/>
</dbReference>
<dbReference type="InterPro" id="IPR043504">
    <property type="entry name" value="Peptidase_S1_PA_chymotrypsin"/>
</dbReference>
<feature type="signal peptide" evidence="1">
    <location>
        <begin position="1"/>
        <end position="23"/>
    </location>
</feature>
<proteinExistence type="predicted"/>
<gene>
    <name evidence="2" type="ORF">A1s21148_02390</name>
</gene>
<evidence type="ECO:0000313" key="2">
    <source>
        <dbReference type="EMBL" id="ASY10396.1"/>
    </source>
</evidence>
<sequence>MKLRAVAVALALCASTFTQPANAGLNAEIDLSNPRIVPIYGSDSPTPPNIGDQASYSGFLYSSRIVFSAAHSEYQFDQQGNKILFGSKYLFVGLPNSTAGDYKGAVKVELRLVAKNYRSKNGNLDDFAIYVLEKDLIPADPVRLLTLELEAEIRESKTPIKMHGYGEYIDRCDVNEKLPCTSKYQKTFQPRSLTTILRTLKEAEAIVGYERQQLQNHLVMNNGKAGFGCSGDSGGSITSTYKNELIYMATTPNGMNAYSCGAAGDHDGKGGINYASPVYKHLDILKEAEDYVAAALAKEAEAKAALVKKKSTITCVKGKTSKKVTAVSPKCPTGFKLKRL</sequence>
<dbReference type="SUPFAM" id="SSF50494">
    <property type="entry name" value="Trypsin-like serine proteases"/>
    <property type="match status" value="1"/>
</dbReference>
<feature type="chain" id="PRO_5041956858" description="Trypsin-like serine protease" evidence="1">
    <location>
        <begin position="24"/>
        <end position="340"/>
    </location>
</feature>
<dbReference type="InterPro" id="IPR009003">
    <property type="entry name" value="Peptidase_S1_PA"/>
</dbReference>
<dbReference type="RefSeq" id="WP_095670883.1">
    <property type="nucleotide sequence ID" value="NZ_CP016769.1"/>
</dbReference>
<evidence type="ECO:0000313" key="3">
    <source>
        <dbReference type="Proteomes" id="UP000217144"/>
    </source>
</evidence>
<reference evidence="2 3" key="1">
    <citation type="submission" date="2016-07" db="EMBL/GenBank/DDBJ databases">
        <title>High microdiversification within the ubiquitous acI lineage of Actinobacteria.</title>
        <authorList>
            <person name="Neuenschwander S.M."/>
            <person name="Salcher M."/>
            <person name="Ghai R."/>
            <person name="Pernthaler J."/>
        </authorList>
    </citation>
    <scope>NUCLEOTIDE SEQUENCE [LARGE SCALE GENOMIC DNA]</scope>
    <source>
        <strain evidence="2">MMS-21-148</strain>
    </source>
</reference>
<evidence type="ECO:0008006" key="4">
    <source>
        <dbReference type="Google" id="ProtNLM"/>
    </source>
</evidence>
<dbReference type="KEGG" id="plan:A1s21148_02390"/>
<dbReference type="AlphaFoldDB" id="A0AAC9YQ61"/>
<accession>A0AAC9YQ61</accession>